<sequence>MDGLEINQKKHKLESDQEDQNSDRSSALHDSILYYIVSFLPTKAVVQSSILGKRWLNLWTSLPYLDFDSESITGATGLSDSTELKILNFVNKFLQCHVESSIIRFHLSSPRCAFDISEVNSWISTAASGGVEELDVHIQFIPDYPDHTIFIDCPAAY</sequence>
<evidence type="ECO:0008006" key="4">
    <source>
        <dbReference type="Google" id="ProtNLM"/>
    </source>
</evidence>
<evidence type="ECO:0000256" key="1">
    <source>
        <dbReference type="SAM" id="MobiDB-lite"/>
    </source>
</evidence>
<organism evidence="2 3">
    <name type="scientific">Dipteronia sinensis</name>
    <dbReference type="NCBI Taxonomy" id="43782"/>
    <lineage>
        <taxon>Eukaryota</taxon>
        <taxon>Viridiplantae</taxon>
        <taxon>Streptophyta</taxon>
        <taxon>Embryophyta</taxon>
        <taxon>Tracheophyta</taxon>
        <taxon>Spermatophyta</taxon>
        <taxon>Magnoliopsida</taxon>
        <taxon>eudicotyledons</taxon>
        <taxon>Gunneridae</taxon>
        <taxon>Pentapetalae</taxon>
        <taxon>rosids</taxon>
        <taxon>malvids</taxon>
        <taxon>Sapindales</taxon>
        <taxon>Sapindaceae</taxon>
        <taxon>Hippocastanoideae</taxon>
        <taxon>Acereae</taxon>
        <taxon>Dipteronia</taxon>
    </lineage>
</organism>
<dbReference type="EMBL" id="JANJYJ010000007">
    <property type="protein sequence ID" value="KAK3199165.1"/>
    <property type="molecule type" value="Genomic_DNA"/>
</dbReference>
<accession>A0AAE0DZW5</accession>
<name>A0AAE0DZW5_9ROSI</name>
<protein>
    <recommendedName>
        <fullName evidence="4">F-box domain-containing protein</fullName>
    </recommendedName>
</protein>
<dbReference type="PANTHER" id="PTHR31293:SF12">
    <property type="entry name" value="RNI-LIKE SUPERFAMILY PROTEIN"/>
    <property type="match status" value="1"/>
</dbReference>
<proteinExistence type="predicted"/>
<dbReference type="PANTHER" id="PTHR31293">
    <property type="entry name" value="RNI-LIKE SUPERFAMILY PROTEIN"/>
    <property type="match status" value="1"/>
</dbReference>
<dbReference type="AlphaFoldDB" id="A0AAE0DZW5"/>
<reference evidence="2" key="1">
    <citation type="journal article" date="2023" name="Plant J.">
        <title>Genome sequences and population genomics provide insights into the demographic history, inbreeding, and mutation load of two 'living fossil' tree species of Dipteronia.</title>
        <authorList>
            <person name="Feng Y."/>
            <person name="Comes H.P."/>
            <person name="Chen J."/>
            <person name="Zhu S."/>
            <person name="Lu R."/>
            <person name="Zhang X."/>
            <person name="Li P."/>
            <person name="Qiu J."/>
            <person name="Olsen K.M."/>
            <person name="Qiu Y."/>
        </authorList>
    </citation>
    <scope>NUCLEOTIDE SEQUENCE</scope>
    <source>
        <strain evidence="2">NBL</strain>
    </source>
</reference>
<dbReference type="SUPFAM" id="SSF81383">
    <property type="entry name" value="F-box domain"/>
    <property type="match status" value="1"/>
</dbReference>
<evidence type="ECO:0000313" key="2">
    <source>
        <dbReference type="EMBL" id="KAK3199165.1"/>
    </source>
</evidence>
<feature type="region of interest" description="Disordered" evidence="1">
    <location>
        <begin position="1"/>
        <end position="23"/>
    </location>
</feature>
<gene>
    <name evidence="2" type="ORF">Dsin_022580</name>
</gene>
<evidence type="ECO:0000313" key="3">
    <source>
        <dbReference type="Proteomes" id="UP001281410"/>
    </source>
</evidence>
<dbReference type="InterPro" id="IPR055294">
    <property type="entry name" value="FBL60-like"/>
</dbReference>
<dbReference type="Proteomes" id="UP001281410">
    <property type="component" value="Unassembled WGS sequence"/>
</dbReference>
<keyword evidence="3" id="KW-1185">Reference proteome</keyword>
<dbReference type="InterPro" id="IPR036047">
    <property type="entry name" value="F-box-like_dom_sf"/>
</dbReference>
<comment type="caution">
    <text evidence="2">The sequence shown here is derived from an EMBL/GenBank/DDBJ whole genome shotgun (WGS) entry which is preliminary data.</text>
</comment>